<feature type="domain" description="EamA" evidence="13">
    <location>
        <begin position="52"/>
        <end position="118"/>
    </location>
</feature>
<dbReference type="GO" id="GO:0022857">
    <property type="term" value="F:transmembrane transporter activity"/>
    <property type="evidence" value="ECO:0007669"/>
    <property type="project" value="InterPro"/>
</dbReference>
<evidence type="ECO:0000256" key="7">
    <source>
        <dbReference type="ARBA" id="ARBA00022692"/>
    </source>
</evidence>
<keyword evidence="11 12" id="KW-0472">Membrane</keyword>
<comment type="subcellular location">
    <subcellularLocation>
        <location evidence="1">Cell membrane</location>
        <topology evidence="1">Multi-pass membrane protein</topology>
    </subcellularLocation>
</comment>
<dbReference type="RefSeq" id="WP_113036791.1">
    <property type="nucleotide sequence ID" value="NZ_QMFB01000057.1"/>
</dbReference>
<evidence type="ECO:0000256" key="11">
    <source>
        <dbReference type="ARBA" id="ARBA00023136"/>
    </source>
</evidence>
<reference evidence="14 15" key="1">
    <citation type="journal article" date="2009" name="Int. J. Syst. Evol. Microbiol.">
        <title>Paenibacillus contaminans sp. nov., isolated from a contaminated laboratory plate.</title>
        <authorList>
            <person name="Chou J.H."/>
            <person name="Lee J.H."/>
            <person name="Lin M.C."/>
            <person name="Chang P.S."/>
            <person name="Arun A.B."/>
            <person name="Young C.C."/>
            <person name="Chen W.M."/>
        </authorList>
    </citation>
    <scope>NUCLEOTIDE SEQUENCE [LARGE SCALE GENOMIC DNA]</scope>
    <source>
        <strain evidence="14 15">CKOBP-6</strain>
    </source>
</reference>
<name>A0A329LLL6_9BACL</name>
<evidence type="ECO:0000256" key="12">
    <source>
        <dbReference type="SAM" id="Phobius"/>
    </source>
</evidence>
<dbReference type="Pfam" id="PF00892">
    <property type="entry name" value="EamA"/>
    <property type="match status" value="1"/>
</dbReference>
<proteinExistence type="inferred from homology"/>
<dbReference type="GO" id="GO:0009103">
    <property type="term" value="P:lipopolysaccharide biosynthetic process"/>
    <property type="evidence" value="ECO:0007669"/>
    <property type="project" value="UniProtKB-KW"/>
</dbReference>
<accession>A0A329LLL6</accession>
<dbReference type="InterPro" id="IPR000390">
    <property type="entry name" value="Small_drug/metabolite_transptr"/>
</dbReference>
<comment type="caution">
    <text evidence="14">The sequence shown here is derived from an EMBL/GenBank/DDBJ whole genome shotgun (WGS) entry which is preliminary data.</text>
</comment>
<organism evidence="14 15">
    <name type="scientific">Paenibacillus contaminans</name>
    <dbReference type="NCBI Taxonomy" id="450362"/>
    <lineage>
        <taxon>Bacteria</taxon>
        <taxon>Bacillati</taxon>
        <taxon>Bacillota</taxon>
        <taxon>Bacilli</taxon>
        <taxon>Bacillales</taxon>
        <taxon>Paenibacillaceae</taxon>
        <taxon>Paenibacillus</taxon>
    </lineage>
</organism>
<keyword evidence="5" id="KW-0997">Cell inner membrane</keyword>
<keyword evidence="4" id="KW-0444">Lipid biosynthesis</keyword>
<evidence type="ECO:0000256" key="4">
    <source>
        <dbReference type="ARBA" id="ARBA00022516"/>
    </source>
</evidence>
<dbReference type="InterPro" id="IPR000620">
    <property type="entry name" value="EamA_dom"/>
</dbReference>
<comment type="similarity">
    <text evidence="2">Belongs to the EamA transporter family.</text>
</comment>
<feature type="transmembrane region" description="Helical" evidence="12">
    <location>
        <begin position="102"/>
        <end position="119"/>
    </location>
</feature>
<sequence length="120" mass="12933">MNNIVLVVFSVLLGSLGQITLKMGADKVGKLDLSPGLLLPELVRVFRTPEMIVGVLLFGVSFVTWIKVLTGSQLSLAYPMLSLGYINVVLLSSLLFNEPITLAKICGIALIITGVLILHR</sequence>
<dbReference type="EMBL" id="QMFB01000057">
    <property type="protein sequence ID" value="RAV08649.1"/>
    <property type="molecule type" value="Genomic_DNA"/>
</dbReference>
<gene>
    <name evidence="14" type="ORF">DQG23_40790</name>
</gene>
<dbReference type="Proteomes" id="UP000250369">
    <property type="component" value="Unassembled WGS sequence"/>
</dbReference>
<keyword evidence="9 12" id="KW-1133">Transmembrane helix</keyword>
<dbReference type="GO" id="GO:0005886">
    <property type="term" value="C:plasma membrane"/>
    <property type="evidence" value="ECO:0007669"/>
    <property type="project" value="UniProtKB-SubCell"/>
</dbReference>
<dbReference type="SUPFAM" id="SSF103481">
    <property type="entry name" value="Multidrug resistance efflux transporter EmrE"/>
    <property type="match status" value="1"/>
</dbReference>
<dbReference type="PANTHER" id="PTHR30561">
    <property type="entry name" value="SMR FAMILY PROTON-DEPENDENT DRUG EFFLUX TRANSPORTER SUGE"/>
    <property type="match status" value="1"/>
</dbReference>
<keyword evidence="15" id="KW-1185">Reference proteome</keyword>
<keyword evidence="8" id="KW-0448">Lipopolysaccharide biosynthesis</keyword>
<dbReference type="Gene3D" id="1.10.3730.20">
    <property type="match status" value="1"/>
</dbReference>
<dbReference type="AlphaFoldDB" id="A0A329LLL6"/>
<evidence type="ECO:0000256" key="3">
    <source>
        <dbReference type="ARBA" id="ARBA00022475"/>
    </source>
</evidence>
<evidence type="ECO:0000256" key="8">
    <source>
        <dbReference type="ARBA" id="ARBA00022985"/>
    </source>
</evidence>
<evidence type="ECO:0000313" key="15">
    <source>
        <dbReference type="Proteomes" id="UP000250369"/>
    </source>
</evidence>
<evidence type="ECO:0000256" key="1">
    <source>
        <dbReference type="ARBA" id="ARBA00004651"/>
    </source>
</evidence>
<keyword evidence="3" id="KW-1003">Cell membrane</keyword>
<dbReference type="OrthoDB" id="9156836at2"/>
<dbReference type="PANTHER" id="PTHR30561:SF9">
    <property type="entry name" value="4-AMINO-4-DEOXY-L-ARABINOSE-PHOSPHOUNDECAPRENOL FLIPPASE SUBUNIT ARNF-RELATED"/>
    <property type="match status" value="1"/>
</dbReference>
<feature type="transmembrane region" description="Helical" evidence="12">
    <location>
        <begin position="76"/>
        <end position="96"/>
    </location>
</feature>
<keyword evidence="6" id="KW-0441">Lipid A biosynthesis</keyword>
<evidence type="ECO:0000259" key="13">
    <source>
        <dbReference type="Pfam" id="PF00892"/>
    </source>
</evidence>
<protein>
    <submittedName>
        <fullName evidence="14">Transporter</fullName>
    </submittedName>
</protein>
<evidence type="ECO:0000256" key="9">
    <source>
        <dbReference type="ARBA" id="ARBA00022989"/>
    </source>
</evidence>
<feature type="transmembrane region" description="Helical" evidence="12">
    <location>
        <begin position="48"/>
        <end position="69"/>
    </location>
</feature>
<keyword evidence="7 12" id="KW-0812">Transmembrane</keyword>
<dbReference type="InterPro" id="IPR037185">
    <property type="entry name" value="EmrE-like"/>
</dbReference>
<evidence type="ECO:0000256" key="10">
    <source>
        <dbReference type="ARBA" id="ARBA00023098"/>
    </source>
</evidence>
<evidence type="ECO:0000256" key="6">
    <source>
        <dbReference type="ARBA" id="ARBA00022556"/>
    </source>
</evidence>
<evidence type="ECO:0000256" key="2">
    <source>
        <dbReference type="ARBA" id="ARBA00007362"/>
    </source>
</evidence>
<evidence type="ECO:0000256" key="5">
    <source>
        <dbReference type="ARBA" id="ARBA00022519"/>
    </source>
</evidence>
<keyword evidence="10" id="KW-0443">Lipid metabolism</keyword>
<evidence type="ECO:0000313" key="14">
    <source>
        <dbReference type="EMBL" id="RAV08649.1"/>
    </source>
</evidence>